<dbReference type="InterPro" id="IPR013783">
    <property type="entry name" value="Ig-like_fold"/>
</dbReference>
<dbReference type="Gene3D" id="3.20.20.80">
    <property type="entry name" value="Glycosidases"/>
    <property type="match status" value="1"/>
</dbReference>
<dbReference type="PROSITE" id="PS50093">
    <property type="entry name" value="PKD"/>
    <property type="match status" value="1"/>
</dbReference>
<dbReference type="AlphaFoldDB" id="A0A7D5H3Y0"/>
<dbReference type="SMART" id="SM00060">
    <property type="entry name" value="FN3"/>
    <property type="match status" value="1"/>
</dbReference>
<protein>
    <submittedName>
        <fullName evidence="6">Cellulase family glycosylhydrolase</fullName>
    </submittedName>
</protein>
<dbReference type="InterPro" id="IPR036116">
    <property type="entry name" value="FN3_sf"/>
</dbReference>
<dbReference type="InterPro" id="IPR000601">
    <property type="entry name" value="PKD_dom"/>
</dbReference>
<name>A0A7D5H3Y0_9EURY</name>
<dbReference type="GO" id="GO:0004553">
    <property type="term" value="F:hydrolase activity, hydrolyzing O-glycosyl compounds"/>
    <property type="evidence" value="ECO:0007669"/>
    <property type="project" value="InterPro"/>
</dbReference>
<keyword evidence="7" id="KW-1185">Reference proteome</keyword>
<dbReference type="InterPro" id="IPR001547">
    <property type="entry name" value="Glyco_hydro_5"/>
</dbReference>
<dbReference type="GO" id="GO:0000272">
    <property type="term" value="P:polysaccharide catabolic process"/>
    <property type="evidence" value="ECO:0007669"/>
    <property type="project" value="InterPro"/>
</dbReference>
<dbReference type="Gene3D" id="2.60.40.10">
    <property type="entry name" value="Immunoglobulins"/>
    <property type="match status" value="2"/>
</dbReference>
<feature type="compositionally biased region" description="Basic and acidic residues" evidence="3">
    <location>
        <begin position="20"/>
        <end position="38"/>
    </location>
</feature>
<reference evidence="6 7" key="1">
    <citation type="submission" date="2020-07" db="EMBL/GenBank/DDBJ databases">
        <authorList>
            <person name="Cui H."/>
        </authorList>
    </citation>
    <scope>NUCLEOTIDE SEQUENCE [LARGE SCALE GENOMIC DNA]</scope>
    <source>
        <strain evidence="6 7">YPL8</strain>
    </source>
</reference>
<evidence type="ECO:0000259" key="4">
    <source>
        <dbReference type="PROSITE" id="PS50093"/>
    </source>
</evidence>
<gene>
    <name evidence="6" type="ORF">HYG82_15680</name>
</gene>
<dbReference type="GeneID" id="56034761"/>
<dbReference type="RefSeq" id="WP_179262458.1">
    <property type="nucleotide sequence ID" value="NZ_CP058601.1"/>
</dbReference>
<sequence length="594" mass="65088">MTDYPQNIERTVERGTGSNTEKRQSTESRGGDGRDGHASRRVFVKSTVGSVALASGLQAVSVGEAATTTTETPWLHREGNRIRDATGNEVHLRGVNVVDPKRAAAEWRMDIEPLIELATDSSQGWNARIIRLPMQPQDIGDHGPGTAAPTPGFTESQLETYLETYVDPAVQTAEDVGAYIMLDYHRHYPEGPDWDSPELDEEIRTFWNHVAPRYSDRSHVIYELYNEPTTPYPGAGDPTDEVGVTDPRAEENYLYWRETAQPWVDLIRSHASRNLVVIGSPRWSQFTYWAPKHEFQGDNLAYAGHVYAHENLRPLSTHFGEPSEEVPVFLSEFGYGEEGPPYLTGTTDVEGQQFLDLFDTYDIHWQVWCFDHTWSPAMLNRDHEVASPHGRLFKNRLQATGTGDPSNGSGSDDTPPAPPSNVSSPAQTRSTVDLAWEPPSDSSDGDLDHYSVYVEGNVNQQVAAGTTAATVSDLSANTSYQFGVSAIDASGSESPVATVSVETTADDGSSDPIATLSPSTTSASVDERITFSVTDTSGTGRWITDLEWEFGDGTTATGWWNAHRYDSAGAYTVALTTTTNTGDETVHEVTITVS</sequence>
<dbReference type="Pfam" id="PF00041">
    <property type="entry name" value="fn3"/>
    <property type="match status" value="1"/>
</dbReference>
<evidence type="ECO:0000256" key="1">
    <source>
        <dbReference type="ARBA" id="ARBA00022801"/>
    </source>
</evidence>
<accession>A0A7D5H3Y0</accession>
<feature type="compositionally biased region" description="Polar residues" evidence="3">
    <location>
        <begin position="397"/>
        <end position="412"/>
    </location>
</feature>
<dbReference type="PANTHER" id="PTHR34142">
    <property type="entry name" value="ENDO-BETA-1,4-GLUCANASE A"/>
    <property type="match status" value="1"/>
</dbReference>
<evidence type="ECO:0000313" key="7">
    <source>
        <dbReference type="Proteomes" id="UP000509241"/>
    </source>
</evidence>
<dbReference type="Proteomes" id="UP000509241">
    <property type="component" value="Chromosome"/>
</dbReference>
<feature type="region of interest" description="Disordered" evidence="3">
    <location>
        <begin position="1"/>
        <end position="38"/>
    </location>
</feature>
<dbReference type="PROSITE" id="PS50853">
    <property type="entry name" value="FN3"/>
    <property type="match status" value="1"/>
</dbReference>
<dbReference type="PANTHER" id="PTHR34142:SF1">
    <property type="entry name" value="GLYCOSIDE HYDROLASE FAMILY 5 DOMAIN-CONTAINING PROTEIN"/>
    <property type="match status" value="1"/>
</dbReference>
<dbReference type="CDD" id="cd00146">
    <property type="entry name" value="PKD"/>
    <property type="match status" value="1"/>
</dbReference>
<evidence type="ECO:0000256" key="2">
    <source>
        <dbReference type="ARBA" id="ARBA00023295"/>
    </source>
</evidence>
<evidence type="ECO:0000313" key="6">
    <source>
        <dbReference type="EMBL" id="QLG50191.1"/>
    </source>
</evidence>
<keyword evidence="1" id="KW-0378">Hydrolase</keyword>
<dbReference type="SUPFAM" id="SSF49299">
    <property type="entry name" value="PKD domain"/>
    <property type="match status" value="1"/>
</dbReference>
<feature type="region of interest" description="Disordered" evidence="3">
    <location>
        <begin position="396"/>
        <end position="449"/>
    </location>
</feature>
<dbReference type="EMBL" id="CP058601">
    <property type="protein sequence ID" value="QLG50191.1"/>
    <property type="molecule type" value="Genomic_DNA"/>
</dbReference>
<dbReference type="CDD" id="cd00063">
    <property type="entry name" value="FN3"/>
    <property type="match status" value="1"/>
</dbReference>
<evidence type="ECO:0000259" key="5">
    <source>
        <dbReference type="PROSITE" id="PS50853"/>
    </source>
</evidence>
<proteinExistence type="predicted"/>
<feature type="domain" description="Fibronectin type-III" evidence="5">
    <location>
        <begin position="418"/>
        <end position="507"/>
    </location>
</feature>
<dbReference type="OrthoDB" id="181742at2157"/>
<dbReference type="SUPFAM" id="SSF49265">
    <property type="entry name" value="Fibronectin type III"/>
    <property type="match status" value="1"/>
</dbReference>
<dbReference type="Pfam" id="PF18911">
    <property type="entry name" value="PKD_4"/>
    <property type="match status" value="1"/>
</dbReference>
<dbReference type="SUPFAM" id="SSF51445">
    <property type="entry name" value="(Trans)glycosidases"/>
    <property type="match status" value="1"/>
</dbReference>
<organism evidence="6 7">
    <name type="scientific">Natrinema halophilum</name>
    <dbReference type="NCBI Taxonomy" id="1699371"/>
    <lineage>
        <taxon>Archaea</taxon>
        <taxon>Methanobacteriati</taxon>
        <taxon>Methanobacteriota</taxon>
        <taxon>Stenosarchaea group</taxon>
        <taxon>Halobacteria</taxon>
        <taxon>Halobacteriales</taxon>
        <taxon>Natrialbaceae</taxon>
        <taxon>Natrinema</taxon>
    </lineage>
</organism>
<keyword evidence="2" id="KW-0326">Glycosidase</keyword>
<dbReference type="KEGG" id="haly:HYG82_15680"/>
<feature type="domain" description="PKD" evidence="4">
    <location>
        <begin position="512"/>
        <end position="594"/>
    </location>
</feature>
<dbReference type="Pfam" id="PF00150">
    <property type="entry name" value="Cellulase"/>
    <property type="match status" value="1"/>
</dbReference>
<dbReference type="InterPro" id="IPR035986">
    <property type="entry name" value="PKD_dom_sf"/>
</dbReference>
<dbReference type="InterPro" id="IPR017853">
    <property type="entry name" value="GH"/>
</dbReference>
<dbReference type="PROSITE" id="PS00659">
    <property type="entry name" value="GLYCOSYL_HYDROL_F5"/>
    <property type="match status" value="1"/>
</dbReference>
<dbReference type="InterPro" id="IPR003961">
    <property type="entry name" value="FN3_dom"/>
</dbReference>
<dbReference type="InterPro" id="IPR018087">
    <property type="entry name" value="Glyco_hydro_5_CS"/>
</dbReference>
<evidence type="ECO:0000256" key="3">
    <source>
        <dbReference type="SAM" id="MobiDB-lite"/>
    </source>
</evidence>